<dbReference type="Gene3D" id="2.30.110.10">
    <property type="entry name" value="Electron Transport, Fmn-binding Protein, Chain A"/>
    <property type="match status" value="1"/>
</dbReference>
<dbReference type="InterPro" id="IPR038725">
    <property type="entry name" value="YdaG_split_barrel_FMN-bd"/>
</dbReference>
<dbReference type="Proteomes" id="UP000326994">
    <property type="component" value="Unassembled WGS sequence"/>
</dbReference>
<dbReference type="InterPro" id="IPR052917">
    <property type="entry name" value="Stress-Dev_Protein"/>
</dbReference>
<dbReference type="AlphaFoldDB" id="A0A5J4G2A5"/>
<dbReference type="OrthoDB" id="1432662at2"/>
<keyword evidence="3" id="KW-1185">Reference proteome</keyword>
<organism evidence="2 3">
    <name type="scientific">Patiriisocius marinistellae</name>
    <dbReference type="NCBI Taxonomy" id="2494560"/>
    <lineage>
        <taxon>Bacteria</taxon>
        <taxon>Pseudomonadati</taxon>
        <taxon>Bacteroidota</taxon>
        <taxon>Flavobacteriia</taxon>
        <taxon>Flavobacteriales</taxon>
        <taxon>Flavobacteriaceae</taxon>
        <taxon>Patiriisocius</taxon>
    </lineage>
</organism>
<feature type="domain" description="General stress protein FMN-binding split barrel" evidence="1">
    <location>
        <begin position="10"/>
        <end position="157"/>
    </location>
</feature>
<dbReference type="PANTHER" id="PTHR34818">
    <property type="entry name" value="PROTEIN BLI-3"/>
    <property type="match status" value="1"/>
</dbReference>
<proteinExistence type="predicted"/>
<reference evidence="2 3" key="1">
    <citation type="submission" date="2019-08" db="EMBL/GenBank/DDBJ databases">
        <title>Ulvibacter marinistellae sp. nov., isolated from a starfish, Patiria pectinifera.</title>
        <authorList>
            <person name="Kawano K."/>
            <person name="Ushijima N."/>
            <person name="Kihara M."/>
            <person name="Itoh H."/>
        </authorList>
    </citation>
    <scope>NUCLEOTIDE SEQUENCE [LARGE SCALE GENOMIC DNA]</scope>
    <source>
        <strain evidence="2 3">KK4</strain>
    </source>
</reference>
<name>A0A5J4G2A5_9FLAO</name>
<evidence type="ECO:0000313" key="3">
    <source>
        <dbReference type="Proteomes" id="UP000326994"/>
    </source>
</evidence>
<dbReference type="InterPro" id="IPR012349">
    <property type="entry name" value="Split_barrel_FMN-bd"/>
</dbReference>
<accession>A0A5J4G2A5</accession>
<protein>
    <recommendedName>
        <fullName evidence="1">General stress protein FMN-binding split barrel domain-containing protein</fullName>
    </recommendedName>
</protein>
<dbReference type="EMBL" id="BKCF01000005">
    <property type="protein sequence ID" value="GEQ86889.1"/>
    <property type="molecule type" value="Genomic_DNA"/>
</dbReference>
<dbReference type="PANTHER" id="PTHR34818:SF1">
    <property type="entry name" value="PROTEIN BLI-3"/>
    <property type="match status" value="1"/>
</dbReference>
<sequence length="166" mass="18358">MSTQNLYNQDAKDKIKQIAEAVDFAMMVTNLGEKPLNAVPMSTKKVEEDGSIWFLSNANSEHNKNIAANSETQLFYNGNKNMKFLSVYGNAGIFRDKDIIKELYSSTDDAWFEGVNDPKITAIKFAPKEAAYWDSKSNALVSLFKMGKAAVTGEKQDLGVSGTLKV</sequence>
<evidence type="ECO:0000259" key="1">
    <source>
        <dbReference type="Pfam" id="PF16242"/>
    </source>
</evidence>
<dbReference type="RefSeq" id="WP_151894814.1">
    <property type="nucleotide sequence ID" value="NZ_BKCF01000005.1"/>
</dbReference>
<dbReference type="SUPFAM" id="SSF50475">
    <property type="entry name" value="FMN-binding split barrel"/>
    <property type="match status" value="1"/>
</dbReference>
<comment type="caution">
    <text evidence="2">The sequence shown here is derived from an EMBL/GenBank/DDBJ whole genome shotgun (WGS) entry which is preliminary data.</text>
</comment>
<gene>
    <name evidence="2" type="ORF">ULMS_23970</name>
</gene>
<evidence type="ECO:0000313" key="2">
    <source>
        <dbReference type="EMBL" id="GEQ86889.1"/>
    </source>
</evidence>
<dbReference type="Pfam" id="PF16242">
    <property type="entry name" value="Pyrid_ox_like"/>
    <property type="match status" value="1"/>
</dbReference>